<keyword evidence="3" id="KW-0482">Metalloprotease</keyword>
<organism evidence="3 4">
    <name type="scientific">Octopus vulgaris</name>
    <name type="common">Common octopus</name>
    <dbReference type="NCBI Taxonomy" id="6645"/>
    <lineage>
        <taxon>Eukaryota</taxon>
        <taxon>Metazoa</taxon>
        <taxon>Spiralia</taxon>
        <taxon>Lophotrochozoa</taxon>
        <taxon>Mollusca</taxon>
        <taxon>Cephalopoda</taxon>
        <taxon>Coleoidea</taxon>
        <taxon>Octopodiformes</taxon>
        <taxon>Octopoda</taxon>
        <taxon>Incirrata</taxon>
        <taxon>Octopodidae</taxon>
        <taxon>Octopus</taxon>
    </lineage>
</organism>
<keyword evidence="4" id="KW-1185">Reference proteome</keyword>
<dbReference type="Proteomes" id="UP001162480">
    <property type="component" value="Chromosome 16"/>
</dbReference>
<dbReference type="EMBL" id="OX597829">
    <property type="protein sequence ID" value="CAI9734619.1"/>
    <property type="molecule type" value="Genomic_DNA"/>
</dbReference>
<gene>
    <name evidence="3" type="ORF">OCTVUL_1B005121</name>
</gene>
<dbReference type="InterPro" id="IPR000742">
    <property type="entry name" value="EGF"/>
</dbReference>
<evidence type="ECO:0000313" key="4">
    <source>
        <dbReference type="Proteomes" id="UP001162480"/>
    </source>
</evidence>
<evidence type="ECO:0000313" key="3">
    <source>
        <dbReference type="EMBL" id="CAI9734619.1"/>
    </source>
</evidence>
<comment type="caution">
    <text evidence="1">Lacks conserved residue(s) required for the propagation of feature annotation.</text>
</comment>
<evidence type="ECO:0000259" key="2">
    <source>
        <dbReference type="PROSITE" id="PS50026"/>
    </source>
</evidence>
<sequence length="172" mass="19798">MYKFRNICQVKIVGIPIATVINQIKITITIIQSFKIQFKGCNIQNGRCVCSKVSDNINPFTYSNRAKCERDLKGEDWLCPKGRCKHGGRCCQIKRPGGRRTFKCECIATGYYGKRCERKCPKKNKKTRKAYPMACIFNLSKSYQLFQVLRSLPGIYLSSVPKFEIVNITYED</sequence>
<evidence type="ECO:0000256" key="1">
    <source>
        <dbReference type="PROSITE-ProRule" id="PRU00076"/>
    </source>
</evidence>
<proteinExistence type="predicted"/>
<feature type="domain" description="EGF-like" evidence="2">
    <location>
        <begin position="75"/>
        <end position="117"/>
    </location>
</feature>
<reference evidence="3" key="1">
    <citation type="submission" date="2023-08" db="EMBL/GenBank/DDBJ databases">
        <authorList>
            <person name="Alioto T."/>
            <person name="Alioto T."/>
            <person name="Gomez Garrido J."/>
        </authorList>
    </citation>
    <scope>NUCLEOTIDE SEQUENCE</scope>
</reference>
<accession>A0AA36BIC0</accession>
<name>A0AA36BIC0_OCTVU</name>
<dbReference type="PROSITE" id="PS50026">
    <property type="entry name" value="EGF_3"/>
    <property type="match status" value="1"/>
</dbReference>
<dbReference type="Gene3D" id="2.10.25.10">
    <property type="entry name" value="Laminin"/>
    <property type="match status" value="1"/>
</dbReference>
<dbReference type="AlphaFoldDB" id="A0AA36BIC0"/>
<protein>
    <submittedName>
        <fullName evidence="3">Zinc metalloproteinase-disintegrin agkistin isoform X1</fullName>
    </submittedName>
</protein>
<keyword evidence="1" id="KW-0245">EGF-like domain</keyword>
<keyword evidence="3" id="KW-0378">Hydrolase</keyword>
<keyword evidence="3" id="KW-0645">Protease</keyword>